<sequence>MPQHASPPRAPLEPRTKATNRPVGRLSGAVRRVAAVLSVVTITITSGFGQRNSRTRGWSGLTSGGTEPLNALLNPIANESLRDRLSRRAGAQPLEFLLCCWNFQGAANSLQRFAQLRYIIDRFVRDYADRPIKLSEDIRRNLLAEWARWSKEERIPTTVRLLALEAAANEINRQVADDPLTPFLLNQRR</sequence>
<accession>A0A844AWR1</accession>
<dbReference type="InterPro" id="IPR044926">
    <property type="entry name" value="RGS_subdomain_2"/>
</dbReference>
<evidence type="ECO:0000313" key="2">
    <source>
        <dbReference type="EMBL" id="MRD48960.1"/>
    </source>
</evidence>
<feature type="region of interest" description="Disordered" evidence="1">
    <location>
        <begin position="1"/>
        <end position="24"/>
    </location>
</feature>
<dbReference type="RefSeq" id="WP_153586276.1">
    <property type="nucleotide sequence ID" value="NZ_WJBU01000018.1"/>
</dbReference>
<dbReference type="EMBL" id="WJBU01000018">
    <property type="protein sequence ID" value="MRD48960.1"/>
    <property type="molecule type" value="Genomic_DNA"/>
</dbReference>
<dbReference type="AlphaFoldDB" id="A0A844AWR1"/>
<dbReference type="InterPro" id="IPR036305">
    <property type="entry name" value="RGS_sf"/>
</dbReference>
<dbReference type="OrthoDB" id="9986464at2"/>
<proteinExistence type="predicted"/>
<evidence type="ECO:0000313" key="3">
    <source>
        <dbReference type="Proteomes" id="UP000487350"/>
    </source>
</evidence>
<protein>
    <submittedName>
        <fullName evidence="2">Uncharacterized protein</fullName>
    </submittedName>
</protein>
<comment type="caution">
    <text evidence="2">The sequence shown here is derived from an EMBL/GenBank/DDBJ whole genome shotgun (WGS) entry which is preliminary data.</text>
</comment>
<dbReference type="SUPFAM" id="SSF48097">
    <property type="entry name" value="Regulator of G-protein signaling, RGS"/>
    <property type="match status" value="1"/>
</dbReference>
<organism evidence="2 3">
    <name type="scientific">Caenimonas koreensis DSM 17982</name>
    <dbReference type="NCBI Taxonomy" id="1121255"/>
    <lineage>
        <taxon>Bacteria</taxon>
        <taxon>Pseudomonadati</taxon>
        <taxon>Pseudomonadota</taxon>
        <taxon>Betaproteobacteria</taxon>
        <taxon>Burkholderiales</taxon>
        <taxon>Comamonadaceae</taxon>
        <taxon>Caenimonas</taxon>
    </lineage>
</organism>
<dbReference type="Gene3D" id="1.10.167.10">
    <property type="entry name" value="Regulator of G-protein Signalling 4, domain 2"/>
    <property type="match status" value="1"/>
</dbReference>
<keyword evidence="3" id="KW-1185">Reference proteome</keyword>
<gene>
    <name evidence="2" type="ORF">GHT07_16915</name>
</gene>
<evidence type="ECO:0000256" key="1">
    <source>
        <dbReference type="SAM" id="MobiDB-lite"/>
    </source>
</evidence>
<name>A0A844AWR1_9BURK</name>
<reference evidence="2 3" key="1">
    <citation type="submission" date="2019-11" db="EMBL/GenBank/DDBJ databases">
        <title>Caenimonas koreensis gen. nov., sp. nov., isolated from activated sludge.</title>
        <authorList>
            <person name="Seung H.R."/>
        </authorList>
    </citation>
    <scope>NUCLEOTIDE SEQUENCE [LARGE SCALE GENOMIC DNA]</scope>
    <source>
        <strain evidence="2 3">EMB320</strain>
    </source>
</reference>
<dbReference type="Proteomes" id="UP000487350">
    <property type="component" value="Unassembled WGS sequence"/>
</dbReference>